<dbReference type="Proteomes" id="UP000237344">
    <property type="component" value="Unassembled WGS sequence"/>
</dbReference>
<dbReference type="SUPFAM" id="SSF53955">
    <property type="entry name" value="Lysozyme-like"/>
    <property type="match status" value="1"/>
</dbReference>
<reference evidence="1 2" key="1">
    <citation type="submission" date="2018-01" db="EMBL/GenBank/DDBJ databases">
        <title>Draft Genome Sequence of Komagataeibacter maltaceti LMG 1529, a Vinegar Producing Acetic Acid Bacterium Isolated from Malt Vinegar Brewery Acetifiers.</title>
        <authorList>
            <person name="Zhang Q."/>
            <person name="Hollensteiner J."/>
            <person name="Poehlein A."/>
            <person name="Daniel R."/>
        </authorList>
    </citation>
    <scope>NUCLEOTIDE SEQUENCE [LARGE SCALE GENOMIC DNA]</scope>
    <source>
        <strain evidence="1 2">LMG 1529</strain>
    </source>
</reference>
<gene>
    <name evidence="1" type="ORF">KMAL_28040</name>
</gene>
<proteinExistence type="predicted"/>
<accession>A0A2S3VYA5</accession>
<comment type="caution">
    <text evidence="1">The sequence shown here is derived from an EMBL/GenBank/DDBJ whole genome shotgun (WGS) entry which is preliminary data.</text>
</comment>
<dbReference type="AlphaFoldDB" id="A0A2S3VYA5"/>
<evidence type="ECO:0000313" key="1">
    <source>
        <dbReference type="EMBL" id="POF61585.1"/>
    </source>
</evidence>
<dbReference type="Gene3D" id="1.10.530.10">
    <property type="match status" value="1"/>
</dbReference>
<protein>
    <recommendedName>
        <fullName evidence="3">Glycoside hydrolase family 19 catalytic domain-containing protein</fullName>
    </recommendedName>
</protein>
<dbReference type="InterPro" id="IPR023346">
    <property type="entry name" value="Lysozyme-like_dom_sf"/>
</dbReference>
<dbReference type="EMBL" id="POTC01000058">
    <property type="protein sequence ID" value="POF61585.1"/>
    <property type="molecule type" value="Genomic_DNA"/>
</dbReference>
<keyword evidence="2" id="KW-1185">Reference proteome</keyword>
<evidence type="ECO:0008006" key="3">
    <source>
        <dbReference type="Google" id="ProtNLM"/>
    </source>
</evidence>
<organism evidence="1 2">
    <name type="scientific">Novacetimonas maltaceti</name>
    <dbReference type="NCBI Taxonomy" id="1203393"/>
    <lineage>
        <taxon>Bacteria</taxon>
        <taxon>Pseudomonadati</taxon>
        <taxon>Pseudomonadota</taxon>
        <taxon>Alphaproteobacteria</taxon>
        <taxon>Acetobacterales</taxon>
        <taxon>Acetobacteraceae</taxon>
        <taxon>Novacetimonas</taxon>
    </lineage>
</organism>
<evidence type="ECO:0000313" key="2">
    <source>
        <dbReference type="Proteomes" id="UP000237344"/>
    </source>
</evidence>
<name>A0A2S3VYA5_9PROT</name>
<sequence length="213" mass="23247">MTGMATPDAFVEHISKSGLFDNRPTASQLQGSLFLITYMGKAAWPLGWSAYGLATAYHETDATMRPITELGGYDYFMKRYDISGTNPSLARELGNSKVGDGALFCGRGYAQCTGRANYAMADRVLGTDGELIADPDRMLDPDIAARLLIIAMENGDFTGRKCADYLGPKTSEVLVSRLQFLNARRIINGLDCAEVIAGQALLFQSVLQLCKWH</sequence>